<feature type="chain" id="PRO_5002177043" evidence="2">
    <location>
        <begin position="22"/>
        <end position="123"/>
    </location>
</feature>
<name>A0A0C3EE02_9AGAM</name>
<evidence type="ECO:0000256" key="1">
    <source>
        <dbReference type="SAM" id="MobiDB-lite"/>
    </source>
</evidence>
<proteinExistence type="predicted"/>
<keyword evidence="4" id="KW-1185">Reference proteome</keyword>
<reference evidence="3 4" key="1">
    <citation type="submission" date="2014-04" db="EMBL/GenBank/DDBJ databases">
        <authorList>
            <consortium name="DOE Joint Genome Institute"/>
            <person name="Kuo A."/>
            <person name="Kohler A."/>
            <person name="Nagy L.G."/>
            <person name="Floudas D."/>
            <person name="Copeland A."/>
            <person name="Barry K.W."/>
            <person name="Cichocki N."/>
            <person name="Veneault-Fourrey C."/>
            <person name="LaButti K."/>
            <person name="Lindquist E.A."/>
            <person name="Lipzen A."/>
            <person name="Lundell T."/>
            <person name="Morin E."/>
            <person name="Murat C."/>
            <person name="Sun H."/>
            <person name="Tunlid A."/>
            <person name="Henrissat B."/>
            <person name="Grigoriev I.V."/>
            <person name="Hibbett D.S."/>
            <person name="Martin F."/>
            <person name="Nordberg H.P."/>
            <person name="Cantor M.N."/>
            <person name="Hua S.X."/>
        </authorList>
    </citation>
    <scope>NUCLEOTIDE SEQUENCE [LARGE SCALE GENOMIC DNA]</scope>
    <source>
        <strain evidence="3 4">Foug A</strain>
    </source>
</reference>
<dbReference type="EMBL" id="KN822004">
    <property type="protein sequence ID" value="KIM70920.1"/>
    <property type="molecule type" value="Genomic_DNA"/>
</dbReference>
<feature type="compositionally biased region" description="Basic and acidic residues" evidence="1">
    <location>
        <begin position="85"/>
        <end position="94"/>
    </location>
</feature>
<dbReference type="Proteomes" id="UP000053989">
    <property type="component" value="Unassembled WGS sequence"/>
</dbReference>
<feature type="signal peptide" evidence="2">
    <location>
        <begin position="1"/>
        <end position="21"/>
    </location>
</feature>
<dbReference type="AlphaFoldDB" id="A0A0C3EE02"/>
<accession>A0A0C3EE02</accession>
<evidence type="ECO:0000313" key="4">
    <source>
        <dbReference type="Proteomes" id="UP000053989"/>
    </source>
</evidence>
<organism evidence="3 4">
    <name type="scientific">Scleroderma citrinum Foug A</name>
    <dbReference type="NCBI Taxonomy" id="1036808"/>
    <lineage>
        <taxon>Eukaryota</taxon>
        <taxon>Fungi</taxon>
        <taxon>Dikarya</taxon>
        <taxon>Basidiomycota</taxon>
        <taxon>Agaricomycotina</taxon>
        <taxon>Agaricomycetes</taxon>
        <taxon>Agaricomycetidae</taxon>
        <taxon>Boletales</taxon>
        <taxon>Sclerodermatineae</taxon>
        <taxon>Sclerodermataceae</taxon>
        <taxon>Scleroderma</taxon>
    </lineage>
</organism>
<dbReference type="InParanoid" id="A0A0C3EE02"/>
<reference evidence="4" key="2">
    <citation type="submission" date="2015-01" db="EMBL/GenBank/DDBJ databases">
        <title>Evolutionary Origins and Diversification of the Mycorrhizal Mutualists.</title>
        <authorList>
            <consortium name="DOE Joint Genome Institute"/>
            <consortium name="Mycorrhizal Genomics Consortium"/>
            <person name="Kohler A."/>
            <person name="Kuo A."/>
            <person name="Nagy L.G."/>
            <person name="Floudas D."/>
            <person name="Copeland A."/>
            <person name="Barry K.W."/>
            <person name="Cichocki N."/>
            <person name="Veneault-Fourrey C."/>
            <person name="LaButti K."/>
            <person name="Lindquist E.A."/>
            <person name="Lipzen A."/>
            <person name="Lundell T."/>
            <person name="Morin E."/>
            <person name="Murat C."/>
            <person name="Riley R."/>
            <person name="Ohm R."/>
            <person name="Sun H."/>
            <person name="Tunlid A."/>
            <person name="Henrissat B."/>
            <person name="Grigoriev I.V."/>
            <person name="Hibbett D.S."/>
            <person name="Martin F."/>
        </authorList>
    </citation>
    <scope>NUCLEOTIDE SEQUENCE [LARGE SCALE GENOMIC DNA]</scope>
    <source>
        <strain evidence="4">Foug A</strain>
    </source>
</reference>
<keyword evidence="2" id="KW-0732">Signal</keyword>
<gene>
    <name evidence="3" type="ORF">SCLCIDRAFT_176475</name>
</gene>
<feature type="region of interest" description="Disordered" evidence="1">
    <location>
        <begin position="74"/>
        <end position="123"/>
    </location>
</feature>
<protein>
    <submittedName>
        <fullName evidence="3">Uncharacterized protein</fullName>
    </submittedName>
</protein>
<dbReference type="HOGENOM" id="CLU_2016546_0_0_1"/>
<sequence>MRASWACRQHYVWHLILHCAAVTTVVTIGDSNERSLARINLQCDRCPYSNSSMTFAQMAGGLINGVMISQAGDKSRTLVSQGNNKGDRDRRSREDDDSNRTTSFLSKTPTISGLQFSRNESEV</sequence>
<feature type="compositionally biased region" description="Polar residues" evidence="1">
    <location>
        <begin position="101"/>
        <end position="123"/>
    </location>
</feature>
<evidence type="ECO:0000313" key="3">
    <source>
        <dbReference type="EMBL" id="KIM70920.1"/>
    </source>
</evidence>
<evidence type="ECO:0000256" key="2">
    <source>
        <dbReference type="SAM" id="SignalP"/>
    </source>
</evidence>